<sequence>MPAATSREVVDHLLRLTANGPTEEMADVFSEDAVFEMPFLPPGAPQQEAGREAFRAHLRGAVGLQEFDSVDNVHIHETADPEVVVAEHRLHGRVVATGKRFAFDIVMIARVRGGLIIWSRTYSNPLDGAIAFDMVHDLLAGLTAA</sequence>
<dbReference type="EMBL" id="BAABHS010000049">
    <property type="protein sequence ID" value="GAA4993242.1"/>
    <property type="molecule type" value="Genomic_DNA"/>
</dbReference>
<keyword evidence="3" id="KW-1185">Reference proteome</keyword>
<evidence type="ECO:0000313" key="2">
    <source>
        <dbReference type="EMBL" id="GAA4993242.1"/>
    </source>
</evidence>
<name>A0ABP9IAD7_9ACTN</name>
<dbReference type="InterPro" id="IPR032710">
    <property type="entry name" value="NTF2-like_dom_sf"/>
</dbReference>
<dbReference type="InterPro" id="IPR037401">
    <property type="entry name" value="SnoaL-like"/>
</dbReference>
<dbReference type="Pfam" id="PF12680">
    <property type="entry name" value="SnoaL_2"/>
    <property type="match status" value="1"/>
</dbReference>
<feature type="domain" description="SnoaL-like" evidence="1">
    <location>
        <begin position="12"/>
        <end position="116"/>
    </location>
</feature>
<evidence type="ECO:0000259" key="1">
    <source>
        <dbReference type="Pfam" id="PF12680"/>
    </source>
</evidence>
<proteinExistence type="predicted"/>
<dbReference type="RefSeq" id="WP_345680550.1">
    <property type="nucleotide sequence ID" value="NZ_BAABHS010000049.1"/>
</dbReference>
<protein>
    <recommendedName>
        <fullName evidence="1">SnoaL-like domain-containing protein</fullName>
    </recommendedName>
</protein>
<evidence type="ECO:0000313" key="3">
    <source>
        <dbReference type="Proteomes" id="UP001500466"/>
    </source>
</evidence>
<organism evidence="2 3">
    <name type="scientific">Yinghuangia aomiensis</name>
    <dbReference type="NCBI Taxonomy" id="676205"/>
    <lineage>
        <taxon>Bacteria</taxon>
        <taxon>Bacillati</taxon>
        <taxon>Actinomycetota</taxon>
        <taxon>Actinomycetes</taxon>
        <taxon>Kitasatosporales</taxon>
        <taxon>Streptomycetaceae</taxon>
        <taxon>Yinghuangia</taxon>
    </lineage>
</organism>
<accession>A0ABP9IAD7</accession>
<reference evidence="3" key="1">
    <citation type="journal article" date="2019" name="Int. J. Syst. Evol. Microbiol.">
        <title>The Global Catalogue of Microorganisms (GCM) 10K type strain sequencing project: providing services to taxonomists for standard genome sequencing and annotation.</title>
        <authorList>
            <consortium name="The Broad Institute Genomics Platform"/>
            <consortium name="The Broad Institute Genome Sequencing Center for Infectious Disease"/>
            <person name="Wu L."/>
            <person name="Ma J."/>
        </authorList>
    </citation>
    <scope>NUCLEOTIDE SEQUENCE [LARGE SCALE GENOMIC DNA]</scope>
    <source>
        <strain evidence="3">JCM 17986</strain>
    </source>
</reference>
<comment type="caution">
    <text evidence="2">The sequence shown here is derived from an EMBL/GenBank/DDBJ whole genome shotgun (WGS) entry which is preliminary data.</text>
</comment>
<dbReference type="SUPFAM" id="SSF54427">
    <property type="entry name" value="NTF2-like"/>
    <property type="match status" value="1"/>
</dbReference>
<gene>
    <name evidence="2" type="ORF">GCM10023205_77350</name>
</gene>
<dbReference type="Proteomes" id="UP001500466">
    <property type="component" value="Unassembled WGS sequence"/>
</dbReference>
<dbReference type="Gene3D" id="3.10.450.50">
    <property type="match status" value="1"/>
</dbReference>